<dbReference type="EMBL" id="CABFPH010000123">
    <property type="protein sequence ID" value="VUD74415.1"/>
    <property type="molecule type" value="Genomic_DNA"/>
</dbReference>
<gene>
    <name evidence="1" type="ORF">MET9862_05045</name>
</gene>
<sequence>MPRVQEERRAVYAARPASRRLRYAEPMPVGIAPLPGETMADPRMERLSSAEAAGYLVVRRRTVVYPDGRAIRIYRPLEAGDELD</sequence>
<dbReference type="AlphaFoldDB" id="A0A509ELW8"/>
<evidence type="ECO:0000313" key="2">
    <source>
        <dbReference type="Proteomes" id="UP000410984"/>
    </source>
</evidence>
<evidence type="ECO:0000313" key="1">
    <source>
        <dbReference type="EMBL" id="VUD74415.1"/>
    </source>
</evidence>
<name>A0A509ELW8_9HYPH</name>
<proteinExistence type="predicted"/>
<dbReference type="Proteomes" id="UP000410984">
    <property type="component" value="Unassembled WGS sequence"/>
</dbReference>
<accession>A0A509ELW8</accession>
<protein>
    <submittedName>
        <fullName evidence="1">Uncharacterized protein</fullName>
    </submittedName>
</protein>
<reference evidence="1 2" key="1">
    <citation type="submission" date="2019-06" db="EMBL/GenBank/DDBJ databases">
        <authorList>
            <person name="Rodrigo-Torres L."/>
            <person name="Arahal R. D."/>
            <person name="Lucena T."/>
        </authorList>
    </citation>
    <scope>NUCLEOTIDE SEQUENCE [LARGE SCALE GENOMIC DNA]</scope>
    <source>
        <strain evidence="1 2">SB0023/3</strain>
    </source>
</reference>
<keyword evidence="2" id="KW-1185">Reference proteome</keyword>
<organism evidence="1 2">
    <name type="scientific">Methylobacterium symbioticum</name>
    <dbReference type="NCBI Taxonomy" id="2584084"/>
    <lineage>
        <taxon>Bacteria</taxon>
        <taxon>Pseudomonadati</taxon>
        <taxon>Pseudomonadota</taxon>
        <taxon>Alphaproteobacteria</taxon>
        <taxon>Hyphomicrobiales</taxon>
        <taxon>Methylobacteriaceae</taxon>
        <taxon>Methylobacterium</taxon>
    </lineage>
</organism>